<evidence type="ECO:0000313" key="2">
    <source>
        <dbReference type="Proteomes" id="UP001061999"/>
    </source>
</evidence>
<dbReference type="InterPro" id="IPR016630">
    <property type="entry name" value="UCP015278"/>
</dbReference>
<protein>
    <submittedName>
        <fullName evidence="1">DUF2247 family protein</fullName>
    </submittedName>
</protein>
<accession>A0ABT3FB81</accession>
<proteinExistence type="predicted"/>
<dbReference type="RefSeq" id="WP_264429161.1">
    <property type="nucleotide sequence ID" value="NZ_JAOSHO010000236.1"/>
</dbReference>
<comment type="caution">
    <text evidence="1">The sequence shown here is derived from an EMBL/GenBank/DDBJ whole genome shotgun (WGS) entry which is preliminary data.</text>
</comment>
<gene>
    <name evidence="1" type="ORF">OC610_16770</name>
</gene>
<reference evidence="1" key="1">
    <citation type="submission" date="2022-07" db="EMBL/GenBank/DDBJ databases">
        <title>Pseudomonas agronomica sp. nov.: a novel bacterium with biotechnological application in the synthesis of biofertilizers from valorized agricultural residues.</title>
        <authorList>
            <person name="Robas M."/>
            <person name="Fernandez V.M."/>
            <person name="Luna L."/>
            <person name="Provanza A."/>
            <person name="Jimenez P.A."/>
        </authorList>
    </citation>
    <scope>NUCLEOTIDE SEQUENCE</scope>
    <source>
        <strain evidence="1">SAICEU22T</strain>
    </source>
</reference>
<sequence>MSPFNMLSKLGLVCWPTLHLGLKKGWVKRNDVFKYAIDKLEDGKDSQGVVLIAGGDYLSDEELLSLIEGQLQGEDVAFDIDKWRLAFLLCIEESTESDESKLRRLQEIYADFDYPEDMSLCSIYSSGDTPPLVEMGKVVQKLKGRFLLSEDGGVFN</sequence>
<keyword evidence="2" id="KW-1185">Reference proteome</keyword>
<dbReference type="Proteomes" id="UP001061999">
    <property type="component" value="Unassembled WGS sequence"/>
</dbReference>
<dbReference type="Pfam" id="PF10004">
    <property type="entry name" value="DUF2247"/>
    <property type="match status" value="1"/>
</dbReference>
<evidence type="ECO:0000313" key="1">
    <source>
        <dbReference type="EMBL" id="MCW1246069.1"/>
    </source>
</evidence>
<name>A0ABT3FB81_9PSED</name>
<dbReference type="EMBL" id="JAOSHO010000236">
    <property type="protein sequence ID" value="MCW1246069.1"/>
    <property type="molecule type" value="Genomic_DNA"/>
</dbReference>
<organism evidence="1 2">
    <name type="scientific">Pseudomonas agronomica</name>
    <dbReference type="NCBI Taxonomy" id="2979328"/>
    <lineage>
        <taxon>Bacteria</taxon>
        <taxon>Pseudomonadati</taxon>
        <taxon>Pseudomonadota</taxon>
        <taxon>Gammaproteobacteria</taxon>
        <taxon>Pseudomonadales</taxon>
        <taxon>Pseudomonadaceae</taxon>
        <taxon>Pseudomonas</taxon>
    </lineage>
</organism>